<dbReference type="WBParaSite" id="SSTP_0000617800.1">
    <property type="protein sequence ID" value="SSTP_0000617800.1"/>
    <property type="gene ID" value="SSTP_0000617800"/>
</dbReference>
<organism evidence="1">
    <name type="scientific">Strongyloides stercoralis</name>
    <name type="common">Threadworm</name>
    <dbReference type="NCBI Taxonomy" id="6248"/>
    <lineage>
        <taxon>Eukaryota</taxon>
        <taxon>Metazoa</taxon>
        <taxon>Ecdysozoa</taxon>
        <taxon>Nematoda</taxon>
        <taxon>Chromadorea</taxon>
        <taxon>Rhabditida</taxon>
        <taxon>Tylenchina</taxon>
        <taxon>Panagrolaimomorpha</taxon>
        <taxon>Strongyloidoidea</taxon>
        <taxon>Strongyloididae</taxon>
        <taxon>Strongyloides</taxon>
    </lineage>
</organism>
<protein>
    <submittedName>
        <fullName evidence="1">(2Fe-2S)-binding protein</fullName>
    </submittedName>
</protein>
<accession>A0A0K0E9J5</accession>
<dbReference type="AlphaFoldDB" id="A0A0K0E9J5"/>
<proteinExistence type="predicted"/>
<name>A0A0K0E9J5_STRER</name>
<sequence length="55" mass="5888">YCCFGGCCSTGTESEALKLLWRELEDVAILQLSLKHESSSVRVEGCCSTGAESEA</sequence>
<evidence type="ECO:0000313" key="1">
    <source>
        <dbReference type="WBParaSite" id="SSTP_0000617800.1"/>
    </source>
</evidence>
<reference evidence="1" key="1">
    <citation type="submission" date="2015-08" db="UniProtKB">
        <authorList>
            <consortium name="WormBaseParasite"/>
        </authorList>
    </citation>
    <scope>IDENTIFICATION</scope>
</reference>